<name>A0A1C7H6C6_9BACE</name>
<dbReference type="PANTHER" id="PTHR46401">
    <property type="entry name" value="GLYCOSYLTRANSFERASE WBBK-RELATED"/>
    <property type="match status" value="1"/>
</dbReference>
<evidence type="ECO:0000259" key="2">
    <source>
        <dbReference type="Pfam" id="PF00534"/>
    </source>
</evidence>
<evidence type="ECO:0000256" key="1">
    <source>
        <dbReference type="ARBA" id="ARBA00022679"/>
    </source>
</evidence>
<dbReference type="KEGG" id="bcae:A4V03_19230"/>
<evidence type="ECO:0000259" key="3">
    <source>
        <dbReference type="Pfam" id="PF13439"/>
    </source>
</evidence>
<evidence type="ECO:0000313" key="5">
    <source>
        <dbReference type="Proteomes" id="UP000092631"/>
    </source>
</evidence>
<keyword evidence="5" id="KW-1185">Reference proteome</keyword>
<accession>A0A1C7H6C6</accession>
<feature type="domain" description="Glycosyl transferase family 1" evidence="2">
    <location>
        <begin position="193"/>
        <end position="354"/>
    </location>
</feature>
<dbReference type="Pfam" id="PF00534">
    <property type="entry name" value="Glycos_transf_1"/>
    <property type="match status" value="1"/>
</dbReference>
<dbReference type="PANTHER" id="PTHR46401:SF2">
    <property type="entry name" value="GLYCOSYLTRANSFERASE WBBK-RELATED"/>
    <property type="match status" value="1"/>
</dbReference>
<dbReference type="AlphaFoldDB" id="A0A1C7H6C6"/>
<reference evidence="5" key="1">
    <citation type="submission" date="2016-04" db="EMBL/GenBank/DDBJ databases">
        <title>Complete Genome Sequences of Twelve Strains of a Stable Defined Moderately Diverse Mouse Microbiota 2 (sDMDMm2).</title>
        <authorList>
            <person name="Uchimura Y."/>
            <person name="Wyss M."/>
            <person name="Brugiroux S."/>
            <person name="Limenitakis J.P."/>
            <person name="Stecher B."/>
            <person name="McCoy K.D."/>
            <person name="Macpherson A.J."/>
        </authorList>
    </citation>
    <scope>NUCLEOTIDE SEQUENCE [LARGE SCALE GENOMIC DNA]</scope>
    <source>
        <strain evidence="5">I48</strain>
    </source>
</reference>
<dbReference type="SUPFAM" id="SSF53756">
    <property type="entry name" value="UDP-Glycosyltransferase/glycogen phosphorylase"/>
    <property type="match status" value="1"/>
</dbReference>
<dbReference type="GeneID" id="82189265"/>
<keyword evidence="4" id="KW-0328">Glycosyltransferase</keyword>
<keyword evidence="1 4" id="KW-0808">Transferase</keyword>
<dbReference type="Gene3D" id="3.40.50.2000">
    <property type="entry name" value="Glycogen Phosphorylase B"/>
    <property type="match status" value="2"/>
</dbReference>
<proteinExistence type="predicted"/>
<dbReference type="GO" id="GO:0016757">
    <property type="term" value="F:glycosyltransferase activity"/>
    <property type="evidence" value="ECO:0007669"/>
    <property type="project" value="UniProtKB-KW"/>
</dbReference>
<gene>
    <name evidence="4" type="ORF">A4V03_19230</name>
</gene>
<dbReference type="InterPro" id="IPR028098">
    <property type="entry name" value="Glyco_trans_4-like_N"/>
</dbReference>
<dbReference type="RefSeq" id="WP_065540063.1">
    <property type="nucleotide sequence ID" value="NZ_CAPDLJ010000002.1"/>
</dbReference>
<dbReference type="CDD" id="cd03809">
    <property type="entry name" value="GT4_MtfB-like"/>
    <property type="match status" value="1"/>
</dbReference>
<dbReference type="InterPro" id="IPR001296">
    <property type="entry name" value="Glyco_trans_1"/>
</dbReference>
<protein>
    <submittedName>
        <fullName evidence="4">Mannosyltransferase</fullName>
    </submittedName>
</protein>
<feature type="domain" description="Glycosyltransferase subfamily 4-like N-terminal" evidence="3">
    <location>
        <begin position="63"/>
        <end position="181"/>
    </location>
</feature>
<dbReference type="Proteomes" id="UP000092631">
    <property type="component" value="Chromosome"/>
</dbReference>
<dbReference type="Pfam" id="PF13439">
    <property type="entry name" value="Glyco_transf_4"/>
    <property type="match status" value="1"/>
</dbReference>
<dbReference type="EMBL" id="CP015401">
    <property type="protein sequence ID" value="ANU59442.1"/>
    <property type="molecule type" value="Genomic_DNA"/>
</dbReference>
<organism evidence="4 5">
    <name type="scientific">Bacteroides caecimuris</name>
    <dbReference type="NCBI Taxonomy" id="1796613"/>
    <lineage>
        <taxon>Bacteria</taxon>
        <taxon>Pseudomonadati</taxon>
        <taxon>Bacteroidota</taxon>
        <taxon>Bacteroidia</taxon>
        <taxon>Bacteroidales</taxon>
        <taxon>Bacteroidaceae</taxon>
        <taxon>Bacteroides</taxon>
    </lineage>
</organism>
<dbReference type="OrthoDB" id="9801609at2"/>
<evidence type="ECO:0000313" key="4">
    <source>
        <dbReference type="EMBL" id="ANU59442.1"/>
    </source>
</evidence>
<sequence length="380" mass="44062">MRIGFDGKRAVQNFTGLGNYSRYIADILCRFYPENEYILYAPKKRNNKRLGMLTEKYPQLHLAYPATSFWRKFSSLWRISSITRQLENEEVGIFHGLSNELPLNIHKSHIKSIVSIHDLIFLRYPQYYHFLDRKIYTYKFRKACENADKIIAISECTKRDIIKFFHIPADKIEVVYQGCDPVFEQFVGNEKKEEVRSKYQLPPKYILNVGSIEERKNALLLVQALPQLPQDIHLVIVGKRTPYTEKIERFASEHNLTPRVHIMHNVPFGDLPAIYQLAEIFAYPSYFEGFGIPIIEALHSGIPVVAATGSCLEEAGGPDSIYVNPDSVDEASRAFNEILSKPEKKKLMIEKGKEFIKQFSEEKQATQIINIYNNINNRYE</sequence>